<dbReference type="CDD" id="cd00146">
    <property type="entry name" value="PKD"/>
    <property type="match status" value="1"/>
</dbReference>
<dbReference type="PROSITE" id="PS01124">
    <property type="entry name" value="HTH_ARAC_FAMILY_2"/>
    <property type="match status" value="1"/>
</dbReference>
<evidence type="ECO:0000256" key="1">
    <source>
        <dbReference type="ARBA" id="ARBA00000085"/>
    </source>
</evidence>
<evidence type="ECO:0000313" key="17">
    <source>
        <dbReference type="Proteomes" id="UP000051950"/>
    </source>
</evidence>
<feature type="coiled-coil region" evidence="12">
    <location>
        <begin position="828"/>
        <end position="861"/>
    </location>
</feature>
<evidence type="ECO:0000256" key="6">
    <source>
        <dbReference type="ARBA" id="ARBA00022777"/>
    </source>
</evidence>
<dbReference type="SUPFAM" id="SSF52172">
    <property type="entry name" value="CheY-like"/>
    <property type="match status" value="1"/>
</dbReference>
<evidence type="ECO:0000256" key="3">
    <source>
        <dbReference type="ARBA" id="ARBA00022553"/>
    </source>
</evidence>
<comment type="caution">
    <text evidence="16">The sequence shown here is derived from an EMBL/GenBank/DDBJ whole genome shotgun (WGS) entry which is preliminary data.</text>
</comment>
<dbReference type="CDD" id="cd00082">
    <property type="entry name" value="HisKA"/>
    <property type="match status" value="1"/>
</dbReference>
<dbReference type="Pfam" id="PF07495">
    <property type="entry name" value="Y_Y_Y"/>
    <property type="match status" value="1"/>
</dbReference>
<dbReference type="InterPro" id="IPR009057">
    <property type="entry name" value="Homeodomain-like_sf"/>
</dbReference>
<evidence type="ECO:0000259" key="15">
    <source>
        <dbReference type="PROSITE" id="PS50110"/>
    </source>
</evidence>
<dbReference type="InterPro" id="IPR003661">
    <property type="entry name" value="HisK_dim/P_dom"/>
</dbReference>
<dbReference type="SMART" id="SM00342">
    <property type="entry name" value="HTH_ARAC"/>
    <property type="match status" value="1"/>
</dbReference>
<dbReference type="SUPFAM" id="SSF46689">
    <property type="entry name" value="Homeodomain-like"/>
    <property type="match status" value="1"/>
</dbReference>
<evidence type="ECO:0000256" key="9">
    <source>
        <dbReference type="ARBA" id="ARBA00023015"/>
    </source>
</evidence>
<dbReference type="CDD" id="cd16922">
    <property type="entry name" value="HATPase_EvgS-ArcB-TorS-like"/>
    <property type="match status" value="1"/>
</dbReference>
<dbReference type="SMART" id="SM00387">
    <property type="entry name" value="HATPase_c"/>
    <property type="match status" value="1"/>
</dbReference>
<dbReference type="FunFam" id="1.10.287.130:FF:000045">
    <property type="entry name" value="Two-component system sensor histidine kinase/response regulator"/>
    <property type="match status" value="1"/>
</dbReference>
<dbReference type="InterPro" id="IPR003594">
    <property type="entry name" value="HATPase_dom"/>
</dbReference>
<dbReference type="EMBL" id="LMZQ01000021">
    <property type="protein sequence ID" value="KRT14241.1"/>
    <property type="molecule type" value="Genomic_DNA"/>
</dbReference>
<dbReference type="GO" id="GO:0000155">
    <property type="term" value="F:phosphorelay sensor kinase activity"/>
    <property type="evidence" value="ECO:0007669"/>
    <property type="project" value="InterPro"/>
</dbReference>
<dbReference type="STRING" id="687842.ASU31_20450"/>
<dbReference type="SUPFAM" id="SSF101898">
    <property type="entry name" value="NHL repeat"/>
    <property type="match status" value="1"/>
</dbReference>
<dbReference type="InterPro" id="IPR036890">
    <property type="entry name" value="HATPase_C_sf"/>
</dbReference>
<dbReference type="PANTHER" id="PTHR43547">
    <property type="entry name" value="TWO-COMPONENT HISTIDINE KINASE"/>
    <property type="match status" value="1"/>
</dbReference>
<dbReference type="Gene3D" id="2.130.10.10">
    <property type="entry name" value="YVTN repeat-like/Quinoprotein amine dehydrogenase"/>
    <property type="match status" value="3"/>
</dbReference>
<accession>A0A0T5VKD5</accession>
<feature type="domain" description="HTH araC/xylS-type" evidence="13">
    <location>
        <begin position="1278"/>
        <end position="1377"/>
    </location>
</feature>
<dbReference type="SMART" id="SM00388">
    <property type="entry name" value="HisKA"/>
    <property type="match status" value="1"/>
</dbReference>
<keyword evidence="3 11" id="KW-0597">Phosphoprotein</keyword>
<keyword evidence="5" id="KW-0547">Nucleotide-binding</keyword>
<dbReference type="InterPro" id="IPR011110">
    <property type="entry name" value="Reg_prop"/>
</dbReference>
<dbReference type="GO" id="GO:0043565">
    <property type="term" value="F:sequence-specific DNA binding"/>
    <property type="evidence" value="ECO:0007669"/>
    <property type="project" value="InterPro"/>
</dbReference>
<dbReference type="InterPro" id="IPR036097">
    <property type="entry name" value="HisK_dim/P_sf"/>
</dbReference>
<feature type="modified residue" description="4-aspartylphosphate" evidence="11">
    <location>
        <position position="1179"/>
    </location>
</feature>
<proteinExistence type="predicted"/>
<dbReference type="InterPro" id="IPR018060">
    <property type="entry name" value="HTH_AraC"/>
</dbReference>
<dbReference type="Gene3D" id="1.10.10.60">
    <property type="entry name" value="Homeodomain-like"/>
    <property type="match status" value="2"/>
</dbReference>
<dbReference type="PROSITE" id="PS50110">
    <property type="entry name" value="RESPONSE_REGULATORY"/>
    <property type="match status" value="1"/>
</dbReference>
<evidence type="ECO:0000256" key="11">
    <source>
        <dbReference type="PROSITE-ProRule" id="PRU00169"/>
    </source>
</evidence>
<feature type="domain" description="Response regulatory" evidence="15">
    <location>
        <begin position="1131"/>
        <end position="1246"/>
    </location>
</feature>
<dbReference type="CDD" id="cd17574">
    <property type="entry name" value="REC_OmpR"/>
    <property type="match status" value="1"/>
</dbReference>
<dbReference type="Gene3D" id="3.40.50.2300">
    <property type="match status" value="1"/>
</dbReference>
<dbReference type="PROSITE" id="PS50109">
    <property type="entry name" value="HIS_KIN"/>
    <property type="match status" value="1"/>
</dbReference>
<keyword evidence="4" id="KW-0808">Transferase</keyword>
<dbReference type="InterPro" id="IPR015943">
    <property type="entry name" value="WD40/YVTN_repeat-like_dom_sf"/>
</dbReference>
<dbReference type="SUPFAM" id="SSF47384">
    <property type="entry name" value="Homodimeric domain of signal transducing histidine kinase"/>
    <property type="match status" value="1"/>
</dbReference>
<dbReference type="EC" id="2.7.13.3" evidence="2"/>
<feature type="domain" description="Histidine kinase" evidence="14">
    <location>
        <begin position="871"/>
        <end position="1094"/>
    </location>
</feature>
<dbReference type="Pfam" id="PF00072">
    <property type="entry name" value="Response_reg"/>
    <property type="match status" value="1"/>
</dbReference>
<evidence type="ECO:0000256" key="4">
    <source>
        <dbReference type="ARBA" id="ARBA00022679"/>
    </source>
</evidence>
<dbReference type="InterPro" id="IPR013783">
    <property type="entry name" value="Ig-like_fold"/>
</dbReference>
<dbReference type="Proteomes" id="UP000051950">
    <property type="component" value="Unassembled WGS sequence"/>
</dbReference>
<evidence type="ECO:0000259" key="13">
    <source>
        <dbReference type="PROSITE" id="PS01124"/>
    </source>
</evidence>
<gene>
    <name evidence="16" type="ORF">ASU31_20450</name>
</gene>
<dbReference type="GO" id="GO:0005524">
    <property type="term" value="F:ATP binding"/>
    <property type="evidence" value="ECO:0007669"/>
    <property type="project" value="UniProtKB-KW"/>
</dbReference>
<evidence type="ECO:0000256" key="2">
    <source>
        <dbReference type="ARBA" id="ARBA00012438"/>
    </source>
</evidence>
<evidence type="ECO:0000313" key="16">
    <source>
        <dbReference type="EMBL" id="KRT14241.1"/>
    </source>
</evidence>
<dbReference type="Pfam" id="PF02518">
    <property type="entry name" value="HATPase_c"/>
    <property type="match status" value="1"/>
</dbReference>
<evidence type="ECO:0000256" key="12">
    <source>
        <dbReference type="SAM" id="Coils"/>
    </source>
</evidence>
<evidence type="ECO:0000256" key="8">
    <source>
        <dbReference type="ARBA" id="ARBA00023012"/>
    </source>
</evidence>
<keyword evidence="7" id="KW-0067">ATP-binding</keyword>
<keyword evidence="9" id="KW-0805">Transcription regulation</keyword>
<dbReference type="SUPFAM" id="SSF55874">
    <property type="entry name" value="ATPase domain of HSP90 chaperone/DNA topoisomerase II/histidine kinase"/>
    <property type="match status" value="1"/>
</dbReference>
<organism evidence="16 17">
    <name type="scientific">Pedobacter ginsenosidimutans</name>
    <dbReference type="NCBI Taxonomy" id="687842"/>
    <lineage>
        <taxon>Bacteria</taxon>
        <taxon>Pseudomonadati</taxon>
        <taxon>Bacteroidota</taxon>
        <taxon>Sphingobacteriia</taxon>
        <taxon>Sphingobacteriales</taxon>
        <taxon>Sphingobacteriaceae</taxon>
        <taxon>Pedobacter</taxon>
    </lineage>
</organism>
<dbReference type="SUPFAM" id="SSF63829">
    <property type="entry name" value="Calcium-dependent phosphotriesterase"/>
    <property type="match status" value="2"/>
</dbReference>
<dbReference type="GO" id="GO:0003700">
    <property type="term" value="F:DNA-binding transcription factor activity"/>
    <property type="evidence" value="ECO:0007669"/>
    <property type="project" value="InterPro"/>
</dbReference>
<dbReference type="Gene3D" id="2.60.40.10">
    <property type="entry name" value="Immunoglobulins"/>
    <property type="match status" value="1"/>
</dbReference>
<dbReference type="Gene3D" id="3.30.565.10">
    <property type="entry name" value="Histidine kinase-like ATPase, C-terminal domain"/>
    <property type="match status" value="1"/>
</dbReference>
<keyword evidence="8" id="KW-0902">Two-component regulatory system</keyword>
<name>A0A0T5VKD5_9SPHI</name>
<dbReference type="InterPro" id="IPR001789">
    <property type="entry name" value="Sig_transdc_resp-reg_receiver"/>
</dbReference>
<evidence type="ECO:0000256" key="7">
    <source>
        <dbReference type="ARBA" id="ARBA00022840"/>
    </source>
</evidence>
<dbReference type="PRINTS" id="PR00344">
    <property type="entry name" value="BCTRLSENSOR"/>
</dbReference>
<evidence type="ECO:0000256" key="5">
    <source>
        <dbReference type="ARBA" id="ARBA00022741"/>
    </source>
</evidence>
<keyword evidence="6" id="KW-0418">Kinase</keyword>
<dbReference type="InterPro" id="IPR011006">
    <property type="entry name" value="CheY-like_superfamily"/>
</dbReference>
<keyword evidence="12" id="KW-0175">Coiled coil</keyword>
<sequence length="1389" mass="155600">MIFKCAFNKIFLCFAVSFLISPVKDYAQQQKINFTALQIKDGLSSNTVNAIIKDHFGFMWFGTEDGLNKYDGSNFTVYKFNENDPTGLQSNDIRALHEDNSGNLWVGSSLGSLSLFDRKKNSFITYPANVKGGLSSDLIHAVTTDHLGHVWVATYNGLDELDPKTNKITNHIKQTPNRKSSAQLSFNCLLADSKNRLWIGSNNGVYLYDRKEKAFRIYRHNSSNASTPISNEINTICEDKSGNIWFGTARGICRKLPDRGGFSAFVYRAGDLNALASSRVISLAIDKNNQLWAGTDEGLKIIDLNSAAITSYKPNYRDSYSLTGKSISSIYINDGIYWLGPFHGGISKYDSNLNLFNLKQSNVFDPNGLSAAVITSFAQYRDEIFVGTDGGGLNLFNPRTELIKRFNAKLPDGSAMNNISIIAMAITKEKKLLMGTYSNGLVSMDLLTDDLLQIKRSTKADGLNSNDIFCLKEDRTGKIWVGTNGGGVNLMTPDAKVVLKYCKNPQAPNEVDFPGNNFIRFIEEDDQNNMWIGTYGSGISILDQFTHKFSVLNKKNNNLPNDLTLSILKDRSGNLWVGTFSGGLSLYDGKKNSFINYSEKNGLNNATVYAIVEDLRGLIWVSTNKGISSFDPITKVFTNYTVYNGVQNNNFIRGAGMRTAGGEIYFGGAAGFNYFNPRFFKNNRSVPSVIFTDLKVSNSSVLPGKASPIQEHISIAKNINLDYKQSFTLSYVSINYTVPEDNQYFYKLEGFDKDWIKAGSTKSVSYTNLDPGEYVFHVKASNSNGIWNASETSIAIDVSPPLWKTTYAYIFYILTIVGTLFYIRHLGIQKLKRKFALVQEKMKAEQRLAQHRKEAEQLRTLDKLKIKFLTNLSHEFRTPLSLIMGPVDKLIAEQRDEHVTNPLLMIKRNTRRLLNLVNQILDFRKIEDRELTLNAVETDIVSFIKEVLESFNDLSECKQIQLVFKSQLSYFNAPFDHDKIERVLFNLLSNAFKFTPLGGRISVELEKVTLPGADNAATLIITVADSGIGISETDQERIFQRFFQADGIAPILNQGSGIGLSIAQEFVKLHGGKIAVRSKTGQGSVFTIELPFSNVRSAAELMIDFSDSADKGAPELNAAISRPDRDTDIPSILLVEDNEDFRAYLKDGLQSFYRIYEASNGQEGWQKTLSNHPQIIVSDINMPYMSGIELCKKVKSDKRTNHIPIILLTALTGEEEQIKGLETGANDYLTKPFNFEILNAKIKNLLSLNKRFKDTYSKQIKVETTAVTIESHSDRLLKKVAVYIDDNLNNPKLSVEDLSKHVGMSRGSLYNKILELTGLSPIEYIRSVKLDKAVVLLEKSDLNVSQIAYMVGFATPNYFAKSFKAKFNMQPSEYISVKRKVEDRLVKEN</sequence>
<protein>
    <recommendedName>
        <fullName evidence="2">histidine kinase</fullName>
        <ecNumber evidence="2">2.7.13.3</ecNumber>
    </recommendedName>
</protein>
<dbReference type="Pfam" id="PF00512">
    <property type="entry name" value="HisKA"/>
    <property type="match status" value="1"/>
</dbReference>
<keyword evidence="17" id="KW-1185">Reference proteome</keyword>
<dbReference type="FunFam" id="2.60.40.10:FF:000791">
    <property type="entry name" value="Two-component system sensor histidine kinase/response regulator"/>
    <property type="match status" value="1"/>
</dbReference>
<reference evidence="16 17" key="1">
    <citation type="submission" date="2015-11" db="EMBL/GenBank/DDBJ databases">
        <title>Sequence of Pedobacter ginsenosidimutans.</title>
        <authorList>
            <person name="Carson E."/>
            <person name="Keyser V."/>
            <person name="Newman J."/>
            <person name="Miller J."/>
        </authorList>
    </citation>
    <scope>NUCLEOTIDE SEQUENCE [LARGE SCALE GENOMIC DNA]</scope>
    <source>
        <strain evidence="16 17">KACC 14530</strain>
    </source>
</reference>
<dbReference type="InterPro" id="IPR011123">
    <property type="entry name" value="Y_Y_Y"/>
</dbReference>
<keyword evidence="10" id="KW-0804">Transcription</keyword>
<dbReference type="SMART" id="SM00448">
    <property type="entry name" value="REC"/>
    <property type="match status" value="1"/>
</dbReference>
<dbReference type="Pfam" id="PF12833">
    <property type="entry name" value="HTH_18"/>
    <property type="match status" value="1"/>
</dbReference>
<dbReference type="PANTHER" id="PTHR43547:SF2">
    <property type="entry name" value="HYBRID SIGNAL TRANSDUCTION HISTIDINE KINASE C"/>
    <property type="match status" value="1"/>
</dbReference>
<evidence type="ECO:0000259" key="14">
    <source>
        <dbReference type="PROSITE" id="PS50109"/>
    </source>
</evidence>
<dbReference type="FunFam" id="3.30.565.10:FF:000037">
    <property type="entry name" value="Hybrid sensor histidine kinase/response regulator"/>
    <property type="match status" value="1"/>
</dbReference>
<comment type="catalytic activity">
    <reaction evidence="1">
        <text>ATP + protein L-histidine = ADP + protein N-phospho-L-histidine.</text>
        <dbReference type="EC" id="2.7.13.3"/>
    </reaction>
</comment>
<dbReference type="InterPro" id="IPR004358">
    <property type="entry name" value="Sig_transdc_His_kin-like_C"/>
</dbReference>
<dbReference type="Gene3D" id="1.10.287.130">
    <property type="match status" value="1"/>
</dbReference>
<dbReference type="RefSeq" id="WP_057934120.1">
    <property type="nucleotide sequence ID" value="NZ_LMZQ01000021.1"/>
</dbReference>
<dbReference type="Pfam" id="PF07494">
    <property type="entry name" value="Reg_prop"/>
    <property type="match status" value="6"/>
</dbReference>
<dbReference type="InterPro" id="IPR005467">
    <property type="entry name" value="His_kinase_dom"/>
</dbReference>
<evidence type="ECO:0000256" key="10">
    <source>
        <dbReference type="ARBA" id="ARBA00023163"/>
    </source>
</evidence>